<evidence type="ECO:0000259" key="9">
    <source>
        <dbReference type="PROSITE" id="PS50893"/>
    </source>
</evidence>
<protein>
    <recommendedName>
        <fullName evidence="9">ABC transporter domain-containing protein</fullName>
    </recommendedName>
</protein>
<dbReference type="SUPFAM" id="SSF52540">
    <property type="entry name" value="P-loop containing nucleoside triphosphate hydrolases"/>
    <property type="match status" value="1"/>
</dbReference>
<dbReference type="InterPro" id="IPR003439">
    <property type="entry name" value="ABC_transporter-like_ATP-bd"/>
</dbReference>
<dbReference type="EMBL" id="HBIO01024452">
    <property type="protein sequence ID" value="CAE0473929.1"/>
    <property type="molecule type" value="Transcribed_RNA"/>
</dbReference>
<dbReference type="GO" id="GO:0016887">
    <property type="term" value="F:ATP hydrolysis activity"/>
    <property type="evidence" value="ECO:0007669"/>
    <property type="project" value="InterPro"/>
</dbReference>
<comment type="subcellular location">
    <subcellularLocation>
        <location evidence="1">Membrane</location>
        <topology evidence="1">Multi-pass membrane protein</topology>
    </subcellularLocation>
</comment>
<evidence type="ECO:0000256" key="4">
    <source>
        <dbReference type="ARBA" id="ARBA00022741"/>
    </source>
</evidence>
<dbReference type="InterPro" id="IPR050352">
    <property type="entry name" value="ABCG_transporters"/>
</dbReference>
<dbReference type="InterPro" id="IPR043926">
    <property type="entry name" value="ABCG_dom"/>
</dbReference>
<gene>
    <name evidence="10" type="ORF">CDEB00056_LOCUS18782</name>
</gene>
<feature type="transmembrane region" description="Helical" evidence="8">
    <location>
        <begin position="496"/>
        <end position="519"/>
    </location>
</feature>
<evidence type="ECO:0000256" key="5">
    <source>
        <dbReference type="ARBA" id="ARBA00022840"/>
    </source>
</evidence>
<evidence type="ECO:0000256" key="6">
    <source>
        <dbReference type="ARBA" id="ARBA00022989"/>
    </source>
</evidence>
<keyword evidence="4" id="KW-0547">Nucleotide-binding</keyword>
<dbReference type="InterPro" id="IPR027417">
    <property type="entry name" value="P-loop_NTPase"/>
</dbReference>
<dbReference type="Pfam" id="PF01061">
    <property type="entry name" value="ABC2_membrane"/>
    <property type="match status" value="1"/>
</dbReference>
<organism evidence="10">
    <name type="scientific">Chaetoceros debilis</name>
    <dbReference type="NCBI Taxonomy" id="122233"/>
    <lineage>
        <taxon>Eukaryota</taxon>
        <taxon>Sar</taxon>
        <taxon>Stramenopiles</taxon>
        <taxon>Ochrophyta</taxon>
        <taxon>Bacillariophyta</taxon>
        <taxon>Coscinodiscophyceae</taxon>
        <taxon>Chaetocerotophycidae</taxon>
        <taxon>Chaetocerotales</taxon>
        <taxon>Chaetocerotaceae</taxon>
        <taxon>Chaetoceros</taxon>
    </lineage>
</organism>
<reference evidence="10" key="1">
    <citation type="submission" date="2021-01" db="EMBL/GenBank/DDBJ databases">
        <authorList>
            <person name="Corre E."/>
            <person name="Pelletier E."/>
            <person name="Niang G."/>
            <person name="Scheremetjew M."/>
            <person name="Finn R."/>
            <person name="Kale V."/>
            <person name="Holt S."/>
            <person name="Cochrane G."/>
            <person name="Meng A."/>
            <person name="Brown T."/>
            <person name="Cohen L."/>
        </authorList>
    </citation>
    <scope>NUCLEOTIDE SEQUENCE</scope>
    <source>
        <strain evidence="10">MM31A-1</strain>
    </source>
</reference>
<dbReference type="PROSITE" id="PS00211">
    <property type="entry name" value="ABC_TRANSPORTER_1"/>
    <property type="match status" value="1"/>
</dbReference>
<keyword evidence="2" id="KW-0813">Transport</keyword>
<dbReference type="PROSITE" id="PS50893">
    <property type="entry name" value="ABC_TRANSPORTER_2"/>
    <property type="match status" value="1"/>
</dbReference>
<dbReference type="Gene3D" id="3.40.50.300">
    <property type="entry name" value="P-loop containing nucleotide triphosphate hydrolases"/>
    <property type="match status" value="1"/>
</dbReference>
<keyword evidence="5" id="KW-0067">ATP-binding</keyword>
<dbReference type="GO" id="GO:0016020">
    <property type="term" value="C:membrane"/>
    <property type="evidence" value="ECO:0007669"/>
    <property type="project" value="UniProtKB-SubCell"/>
</dbReference>
<keyword evidence="7 8" id="KW-0472">Membrane</keyword>
<keyword evidence="3 8" id="KW-0812">Transmembrane</keyword>
<dbReference type="PANTHER" id="PTHR48041:SF41">
    <property type="entry name" value="ABC TRANSPORTER G FAMILY"/>
    <property type="match status" value="1"/>
</dbReference>
<dbReference type="InterPro" id="IPR013525">
    <property type="entry name" value="ABC2_TM"/>
</dbReference>
<dbReference type="PANTHER" id="PTHR48041">
    <property type="entry name" value="ABC TRANSPORTER G FAMILY MEMBER 28"/>
    <property type="match status" value="1"/>
</dbReference>
<feature type="transmembrane region" description="Helical" evidence="8">
    <location>
        <begin position="603"/>
        <end position="620"/>
    </location>
</feature>
<dbReference type="GO" id="GO:0005524">
    <property type="term" value="F:ATP binding"/>
    <property type="evidence" value="ECO:0007669"/>
    <property type="project" value="UniProtKB-KW"/>
</dbReference>
<evidence type="ECO:0000256" key="8">
    <source>
        <dbReference type="SAM" id="Phobius"/>
    </source>
</evidence>
<dbReference type="InterPro" id="IPR003593">
    <property type="entry name" value="AAA+_ATPase"/>
</dbReference>
<dbReference type="SMART" id="SM00382">
    <property type="entry name" value="AAA"/>
    <property type="match status" value="1"/>
</dbReference>
<accession>A0A7S3VEC7</accession>
<dbReference type="AlphaFoldDB" id="A0A7S3VEC7"/>
<name>A0A7S3VEC7_9STRA</name>
<evidence type="ECO:0000256" key="2">
    <source>
        <dbReference type="ARBA" id="ARBA00022448"/>
    </source>
</evidence>
<evidence type="ECO:0000256" key="7">
    <source>
        <dbReference type="ARBA" id="ARBA00023136"/>
    </source>
</evidence>
<keyword evidence="6 8" id="KW-1133">Transmembrane helix</keyword>
<feature type="domain" description="ABC transporter" evidence="9">
    <location>
        <begin position="117"/>
        <end position="367"/>
    </location>
</feature>
<feature type="transmembrane region" description="Helical" evidence="8">
    <location>
        <begin position="576"/>
        <end position="597"/>
    </location>
</feature>
<dbReference type="GO" id="GO:0140359">
    <property type="term" value="F:ABC-type transporter activity"/>
    <property type="evidence" value="ECO:0007669"/>
    <property type="project" value="InterPro"/>
</dbReference>
<dbReference type="InterPro" id="IPR017871">
    <property type="entry name" value="ABC_transporter-like_CS"/>
</dbReference>
<sequence length="721" mass="77867">MGINLIMMASELQSLLDALSTNMRTNASIYFITLTVILIASQLARVQAQRSIFSIGSKVTDPKVGAKKKTSGIFASAADVDGGNNEDSESGDEDDVIYADDEDSRTARSEVFQSCEVGFENIQIVLQGKNKKKPDRHILDGSLKGIAKPGRMLAIMGPSGSGKSSLIHAIAGRIDGNKKITVSGQRYVNGAELAGDSPLPCAFIEQEVNFFPHMTVKETLDFRVELKLGSSLGKSARDAVVLDLLEMLGLTKSADTIVGNTKVRGLSGGERKRLSIACELISSPPVLILDEPTSGLDSYQAGQVTDFLRKLADEQGKTIISVIHQPSQSVFAKFDDLLLVSEGRLMYYGETSKIRQYLSGLGYVCSKDTGTAEHVLDCISRTNGGTEEEKESDARLQHLSKSAITATFPINVGNKVVVATKHHHHKYRMLKFGAKKKGPAANIFKQFRLLLSRAFNETLRGKTSIVIKVVQQVTLGAIYGGIYKVGNDQGSINDRFGLLSLIAIGGMNMAVAGTIRSFTKEKSIVKSELAGGMYRTLPYFLAKAISEIPLAGVFNAIFGLIIYPSAGLQKGKFRDFLALTTLHTMACEAAGLFIGAVAPNSDVALSLFPAIVVLNIIFDGRNISEENTPKLLKWIPKLSLIRWGFEGLSVNEFNGLTFSTDGPLRGPVVRTGNEALARFGMDTTKLSDVIGAQSKIIGACWFLSFLGLSFFSDKFESMAAP</sequence>
<dbReference type="Pfam" id="PF00005">
    <property type="entry name" value="ABC_tran"/>
    <property type="match status" value="1"/>
</dbReference>
<proteinExistence type="predicted"/>
<dbReference type="Pfam" id="PF19055">
    <property type="entry name" value="ABC2_membrane_7"/>
    <property type="match status" value="1"/>
</dbReference>
<evidence type="ECO:0000256" key="1">
    <source>
        <dbReference type="ARBA" id="ARBA00004141"/>
    </source>
</evidence>
<feature type="transmembrane region" description="Helical" evidence="8">
    <location>
        <begin position="539"/>
        <end position="564"/>
    </location>
</feature>
<evidence type="ECO:0000313" key="10">
    <source>
        <dbReference type="EMBL" id="CAE0473929.1"/>
    </source>
</evidence>
<evidence type="ECO:0000256" key="3">
    <source>
        <dbReference type="ARBA" id="ARBA00022692"/>
    </source>
</evidence>